<proteinExistence type="predicted"/>
<evidence type="ECO:0000313" key="1">
    <source>
        <dbReference type="EMBL" id="KGF73115.1"/>
    </source>
</evidence>
<organism evidence="1 2">
    <name type="scientific">Neosynechococcus sphagnicola sy1</name>
    <dbReference type="NCBI Taxonomy" id="1497020"/>
    <lineage>
        <taxon>Bacteria</taxon>
        <taxon>Bacillati</taxon>
        <taxon>Cyanobacteriota</taxon>
        <taxon>Cyanophyceae</taxon>
        <taxon>Neosynechococcales</taxon>
        <taxon>Neosynechococcaceae</taxon>
        <taxon>Neosynechococcus</taxon>
    </lineage>
</organism>
<dbReference type="SUPFAM" id="SSF160246">
    <property type="entry name" value="EspE N-terminal domain-like"/>
    <property type="match status" value="1"/>
</dbReference>
<dbReference type="InterPro" id="IPR037257">
    <property type="entry name" value="T2SS_E_N_sf"/>
</dbReference>
<evidence type="ECO:0000313" key="2">
    <source>
        <dbReference type="Proteomes" id="UP000030170"/>
    </source>
</evidence>
<comment type="caution">
    <text evidence="1">The sequence shown here is derived from an EMBL/GenBank/DDBJ whole genome shotgun (WGS) entry which is preliminary data.</text>
</comment>
<reference evidence="1 2" key="1">
    <citation type="journal article" date="2014" name="Mol. Ecol.">
        <title>Evolution of Synechococcus.</title>
        <authorList>
            <person name="Dvorak P."/>
            <person name="Casamatta D."/>
            <person name="Hasler P."/>
            <person name="Poulickova A."/>
            <person name="Ondrej V."/>
            <person name="Sanges R."/>
        </authorList>
    </citation>
    <scope>NUCLEOTIDE SEQUENCE [LARGE SCALE GENOMIC DNA]</scope>
    <source>
        <strain evidence="1 2">CAUP A 1101</strain>
    </source>
</reference>
<sequence>MLGVILHEAGLISPPQIEVALREQAQLKHLQLGEILSLHGWLKQETADFFAERWGQLLNQDSDRPLGFYLKEAALLTEAQIQELLKEQWQTRARFGSLAVLKGWIKEPTLKFFIANLRPQHLTHSNYIQVQQSEGHIDTPKPPITQEVLDSDDLSFFQDDTLIIDDFKWID</sequence>
<keyword evidence="2" id="KW-1185">Reference proteome</keyword>
<dbReference type="EMBL" id="JJML01000015">
    <property type="protein sequence ID" value="KGF73115.1"/>
    <property type="molecule type" value="Genomic_DNA"/>
</dbReference>
<dbReference type="AlphaFoldDB" id="A0A098TLC9"/>
<accession>A0A098TLC9</accession>
<protein>
    <submittedName>
        <fullName evidence="1">Uncharacterized protein</fullName>
    </submittedName>
</protein>
<name>A0A098TLC9_9CYAN</name>
<dbReference type="Proteomes" id="UP000030170">
    <property type="component" value="Unassembled WGS sequence"/>
</dbReference>
<dbReference type="STRING" id="1497020.DO97_01910"/>
<gene>
    <name evidence="1" type="ORF">DO97_01910</name>
</gene>